<dbReference type="Proteomes" id="UP000822688">
    <property type="component" value="Chromosome 5"/>
</dbReference>
<evidence type="ECO:0000256" key="3">
    <source>
        <dbReference type="ARBA" id="ARBA00022968"/>
    </source>
</evidence>
<keyword evidence="4" id="KW-0333">Golgi apparatus</keyword>
<evidence type="ECO:0000313" key="7">
    <source>
        <dbReference type="EMBL" id="KAG0576520.1"/>
    </source>
</evidence>
<comment type="subcellular location">
    <subcellularLocation>
        <location evidence="1">Golgi apparatus membrane</location>
        <topology evidence="1">Single-pass type II membrane protein</topology>
    </subcellularLocation>
</comment>
<feature type="domain" description="Exostosin GT47" evidence="6">
    <location>
        <begin position="131"/>
        <end position="446"/>
    </location>
</feature>
<comment type="caution">
    <text evidence="7">The sequence shown here is derived from an EMBL/GenBank/DDBJ whole genome shotgun (WGS) entry which is preliminary data.</text>
</comment>
<keyword evidence="8" id="KW-1185">Reference proteome</keyword>
<evidence type="ECO:0000256" key="5">
    <source>
        <dbReference type="SAM" id="Phobius"/>
    </source>
</evidence>
<dbReference type="GO" id="GO:0000139">
    <property type="term" value="C:Golgi membrane"/>
    <property type="evidence" value="ECO:0007669"/>
    <property type="project" value="UniProtKB-SubCell"/>
</dbReference>
<evidence type="ECO:0000256" key="1">
    <source>
        <dbReference type="ARBA" id="ARBA00004323"/>
    </source>
</evidence>
<keyword evidence="3" id="KW-0735">Signal-anchor</keyword>
<organism evidence="7 8">
    <name type="scientific">Ceratodon purpureus</name>
    <name type="common">Fire moss</name>
    <name type="synonym">Dicranum purpureum</name>
    <dbReference type="NCBI Taxonomy" id="3225"/>
    <lineage>
        <taxon>Eukaryota</taxon>
        <taxon>Viridiplantae</taxon>
        <taxon>Streptophyta</taxon>
        <taxon>Embryophyta</taxon>
        <taxon>Bryophyta</taxon>
        <taxon>Bryophytina</taxon>
        <taxon>Bryopsida</taxon>
        <taxon>Dicranidae</taxon>
        <taxon>Pseudoditrichales</taxon>
        <taxon>Ditrichaceae</taxon>
        <taxon>Ceratodon</taxon>
    </lineage>
</organism>
<evidence type="ECO:0000259" key="6">
    <source>
        <dbReference type="Pfam" id="PF03016"/>
    </source>
</evidence>
<protein>
    <recommendedName>
        <fullName evidence="6">Exostosin GT47 domain-containing protein</fullName>
    </recommendedName>
</protein>
<name>A0A8T0HZB8_CERPU</name>
<dbReference type="InterPro" id="IPR004263">
    <property type="entry name" value="Exostosin"/>
</dbReference>
<dbReference type="Pfam" id="PF03016">
    <property type="entry name" value="Exostosin_GT47"/>
    <property type="match status" value="1"/>
</dbReference>
<keyword evidence="5" id="KW-1133">Transmembrane helix</keyword>
<evidence type="ECO:0000256" key="4">
    <source>
        <dbReference type="ARBA" id="ARBA00023034"/>
    </source>
</evidence>
<keyword evidence="5" id="KW-0472">Membrane</keyword>
<feature type="transmembrane region" description="Helical" evidence="5">
    <location>
        <begin position="44"/>
        <end position="64"/>
    </location>
</feature>
<evidence type="ECO:0000313" key="8">
    <source>
        <dbReference type="Proteomes" id="UP000822688"/>
    </source>
</evidence>
<reference evidence="7" key="1">
    <citation type="submission" date="2020-06" db="EMBL/GenBank/DDBJ databases">
        <title>WGS assembly of Ceratodon purpureus strain R40.</title>
        <authorList>
            <person name="Carey S.B."/>
            <person name="Jenkins J."/>
            <person name="Shu S."/>
            <person name="Lovell J.T."/>
            <person name="Sreedasyam A."/>
            <person name="Maumus F."/>
            <person name="Tiley G.P."/>
            <person name="Fernandez-Pozo N."/>
            <person name="Barry K."/>
            <person name="Chen C."/>
            <person name="Wang M."/>
            <person name="Lipzen A."/>
            <person name="Daum C."/>
            <person name="Saski C.A."/>
            <person name="Payton A.C."/>
            <person name="Mcbreen J.C."/>
            <person name="Conrad R.E."/>
            <person name="Kollar L.M."/>
            <person name="Olsson S."/>
            <person name="Huttunen S."/>
            <person name="Landis J.B."/>
            <person name="Wickett N.J."/>
            <person name="Johnson M.G."/>
            <person name="Rensing S.A."/>
            <person name="Grimwood J."/>
            <person name="Schmutz J."/>
            <person name="Mcdaniel S.F."/>
        </authorList>
    </citation>
    <scope>NUCLEOTIDE SEQUENCE</scope>
    <source>
        <strain evidence="7">R40</strain>
    </source>
</reference>
<dbReference type="PANTHER" id="PTHR11062:SF249">
    <property type="entry name" value="OS08G0438600 PROTEIN"/>
    <property type="match status" value="1"/>
</dbReference>
<comment type="similarity">
    <text evidence="2">Belongs to the glycosyltransferase 47 family.</text>
</comment>
<accession>A0A8T0HZB8</accession>
<dbReference type="InterPro" id="IPR040911">
    <property type="entry name" value="Exostosin_GT47"/>
</dbReference>
<dbReference type="PANTHER" id="PTHR11062">
    <property type="entry name" value="EXOSTOSIN HEPARAN SULFATE GLYCOSYLTRANSFERASE -RELATED"/>
    <property type="match status" value="1"/>
</dbReference>
<gene>
    <name evidence="7" type="ORF">KC19_5G086200</name>
</gene>
<keyword evidence="5" id="KW-0812">Transmembrane</keyword>
<dbReference type="EMBL" id="CM026425">
    <property type="protein sequence ID" value="KAG0576520.1"/>
    <property type="molecule type" value="Genomic_DNA"/>
</dbReference>
<sequence>MWRAVQAGRTGSKLVSLEVGQDDDLAKAKPLRSVDDSAWIRKGYVVACFALLALFLFSGLLTHIGRSLAPSAPNVLKYVTTFNAENFLDRFNSEVEPDEDSIADLPVDGFVSNLGSNLTKQRSAGCNERDAKLKVFMYDLPPEFHYGMMADFVLESKQQVWPKNVSSLPKYPGGLYQQHSPEYWLISDLLTSDMPDRSSPCTAFRVRRWQDADVILVPFFASLSYNKYSRPASYSKHLDMNQKLQVKLVSFLKAQPAWQASNGEDHVVVIHHPNSMVYKREQFRNVMFVVADFGRYGAEVANIRKDVVAPYKHVIPNFDEDLDSAASFQARPTLLFFQGAIVRKEGGIIRQQLYELLREEPDVVFATGATTSEGIRTATQGMRQSKFCLHLAGDTPSSNRLFDAVASHCVPLIISDEIELPFEDVLDYSEFCLFMNSTDALRKGFVTDLLRKFTVTEWTRMHERMRQVQHHFQYQHPTALGDAVHMTWDAISRKVPAIILAQNKRRRYQRSEITPQPKQLV</sequence>
<dbReference type="GO" id="GO:0016757">
    <property type="term" value="F:glycosyltransferase activity"/>
    <property type="evidence" value="ECO:0007669"/>
    <property type="project" value="InterPro"/>
</dbReference>
<dbReference type="AlphaFoldDB" id="A0A8T0HZB8"/>
<proteinExistence type="inferred from homology"/>
<evidence type="ECO:0000256" key="2">
    <source>
        <dbReference type="ARBA" id="ARBA00010271"/>
    </source>
</evidence>